<name>A0AAV0NWJ0_9ROSI</name>
<comment type="caution">
    <text evidence="1">The sequence shown here is derived from an EMBL/GenBank/DDBJ whole genome shotgun (WGS) entry which is preliminary data.</text>
</comment>
<sequence length="49" mass="5154">MAASPTRSKRSEFIGFWVFVLGLGGATRKGRGTAELRIGGLEIRGCGGE</sequence>
<dbReference type="Proteomes" id="UP001154282">
    <property type="component" value="Unassembled WGS sequence"/>
</dbReference>
<accession>A0AAV0NWJ0</accession>
<keyword evidence="2" id="KW-1185">Reference proteome</keyword>
<gene>
    <name evidence="1" type="ORF">LITE_LOCUS35474</name>
</gene>
<protein>
    <submittedName>
        <fullName evidence="1">Uncharacterized protein</fullName>
    </submittedName>
</protein>
<evidence type="ECO:0000313" key="1">
    <source>
        <dbReference type="EMBL" id="CAI0462702.1"/>
    </source>
</evidence>
<reference evidence="1" key="1">
    <citation type="submission" date="2022-08" db="EMBL/GenBank/DDBJ databases">
        <authorList>
            <person name="Gutierrez-Valencia J."/>
        </authorList>
    </citation>
    <scope>NUCLEOTIDE SEQUENCE</scope>
</reference>
<organism evidence="1 2">
    <name type="scientific">Linum tenue</name>
    <dbReference type="NCBI Taxonomy" id="586396"/>
    <lineage>
        <taxon>Eukaryota</taxon>
        <taxon>Viridiplantae</taxon>
        <taxon>Streptophyta</taxon>
        <taxon>Embryophyta</taxon>
        <taxon>Tracheophyta</taxon>
        <taxon>Spermatophyta</taxon>
        <taxon>Magnoliopsida</taxon>
        <taxon>eudicotyledons</taxon>
        <taxon>Gunneridae</taxon>
        <taxon>Pentapetalae</taxon>
        <taxon>rosids</taxon>
        <taxon>fabids</taxon>
        <taxon>Malpighiales</taxon>
        <taxon>Linaceae</taxon>
        <taxon>Linum</taxon>
    </lineage>
</organism>
<dbReference type="AlphaFoldDB" id="A0AAV0NWJ0"/>
<dbReference type="EMBL" id="CAMGYJ010000008">
    <property type="protein sequence ID" value="CAI0462702.1"/>
    <property type="molecule type" value="Genomic_DNA"/>
</dbReference>
<evidence type="ECO:0000313" key="2">
    <source>
        <dbReference type="Proteomes" id="UP001154282"/>
    </source>
</evidence>
<proteinExistence type="predicted"/>